<dbReference type="NCBIfam" id="TIGR01494">
    <property type="entry name" value="ATPase_P-type"/>
    <property type="match status" value="2"/>
</dbReference>
<dbReference type="FunFam" id="2.70.150.10:FF:000002">
    <property type="entry name" value="Copper-transporting ATPase 1, putative"/>
    <property type="match status" value="1"/>
</dbReference>
<evidence type="ECO:0000256" key="1">
    <source>
        <dbReference type="ARBA" id="ARBA00004127"/>
    </source>
</evidence>
<keyword evidence="7" id="KW-1278">Translocase</keyword>
<dbReference type="EMBL" id="CAFBNV010000003">
    <property type="protein sequence ID" value="CAB4958253.1"/>
    <property type="molecule type" value="Genomic_DNA"/>
</dbReference>
<evidence type="ECO:0000256" key="10">
    <source>
        <dbReference type="SAM" id="Phobius"/>
    </source>
</evidence>
<dbReference type="InterPro" id="IPR006121">
    <property type="entry name" value="HMA_dom"/>
</dbReference>
<evidence type="ECO:0000313" key="15">
    <source>
        <dbReference type="EMBL" id="CAB4958253.1"/>
    </source>
</evidence>
<feature type="transmembrane region" description="Helical" evidence="10">
    <location>
        <begin position="92"/>
        <end position="112"/>
    </location>
</feature>
<feature type="transmembrane region" description="Helical" evidence="10">
    <location>
        <begin position="212"/>
        <end position="233"/>
    </location>
</feature>
<dbReference type="PROSITE" id="PS50846">
    <property type="entry name" value="HMA_2"/>
    <property type="match status" value="1"/>
</dbReference>
<reference evidence="13" key="1">
    <citation type="submission" date="2020-05" db="EMBL/GenBank/DDBJ databases">
        <authorList>
            <person name="Chiriac C."/>
            <person name="Salcher M."/>
            <person name="Ghai R."/>
            <person name="Kavagutti S V."/>
        </authorList>
    </citation>
    <scope>NUCLEOTIDE SEQUENCE</scope>
</reference>
<dbReference type="Gene3D" id="3.30.70.100">
    <property type="match status" value="1"/>
</dbReference>
<dbReference type="SUPFAM" id="SSF81653">
    <property type="entry name" value="Calcium ATPase, transduction domain A"/>
    <property type="match status" value="1"/>
</dbReference>
<dbReference type="Pfam" id="PF00403">
    <property type="entry name" value="HMA"/>
    <property type="match status" value="1"/>
</dbReference>
<dbReference type="GO" id="GO:0016020">
    <property type="term" value="C:membrane"/>
    <property type="evidence" value="ECO:0007669"/>
    <property type="project" value="InterPro"/>
</dbReference>
<keyword evidence="3 10" id="KW-0812">Transmembrane</keyword>
<dbReference type="InterPro" id="IPR008250">
    <property type="entry name" value="ATPase_P-typ_transduc_dom_A_sf"/>
</dbReference>
<evidence type="ECO:0000256" key="5">
    <source>
        <dbReference type="ARBA" id="ARBA00022741"/>
    </source>
</evidence>
<dbReference type="EMBL" id="CAEZSW010000006">
    <property type="protein sequence ID" value="CAB4546899.1"/>
    <property type="molecule type" value="Genomic_DNA"/>
</dbReference>
<dbReference type="NCBIfam" id="TIGR01511">
    <property type="entry name" value="ATPase-IB1_Cu"/>
    <property type="match status" value="1"/>
</dbReference>
<dbReference type="CDD" id="cd00371">
    <property type="entry name" value="HMA"/>
    <property type="match status" value="1"/>
</dbReference>
<dbReference type="InterPro" id="IPR036412">
    <property type="entry name" value="HAD-like_sf"/>
</dbReference>
<feature type="transmembrane region" description="Helical" evidence="10">
    <location>
        <begin position="370"/>
        <end position="389"/>
    </location>
</feature>
<sequence length="768" mass="82134">MSELSKYKESKTRQVDLQISGMTCSSCVGTVEKSLNKLPGVRAAVNLAMESAHIIAPLNITEQELIEAVKSSGYSASAFKGERESFEKSNRLGIRLFFTLLFSAPIIVISMFHDLHAKVDQQLLSLIDRTNVFFNDNNQDLVINYPNAPISTWLLITLSLPVVFIFAWPIHRAAIKNLLNPTMDTLVSLGSLITFIWSAYSAAIYTPNESEISFVYAEVSAAVIFFVMLGRYLEHKAKRKAGSALSELFKLSASDVEIHKNGETKLIPITELEIGDIFVVKPGEKIATDGTVISGFSTVNNSFLTGEFTPLEVAVGSLVFAGSINNNGNLLVKASRVGSDTELARITRMVLTAQSEKAPAQQLADKVSKVFVPVVLLLAIATFLTWYLMNQSIAESISIAVAVLVIACPCALGLATPIALMVASGKAAKNGIIIRSPRSIEKAVGITDAVFDKTGTLTTGKMQLLEMVLINNPLDKQSTEISATDLMSYALSLESMDSHPIAIAISESLSKQGAFKWEVSEFEHTPGAGVTGRIKTNNSTSKKAVLIGSPISIARSTTEFSPKLVSAIEGAKNRSNSVAVLAIDGLAYGVFEIGDQIKVDGKMAIEKLERSGIKTWLITGDSESAAINIGSQAGIAIDHIFASATPEDKLNFVTSLQENGKVLMVGDGINDAAAIAKSDLSIAMGSGTDTSIAAADITLVRPSLMAALDAIKISKKTVRVIKSNLGWAFFYNVAFIPVAATGNLSPMYAAAAMSLSSLFVVLNSLRIK</sequence>
<name>A0A6J6CR39_9ZZZZ</name>
<dbReference type="InterPro" id="IPR044492">
    <property type="entry name" value="P_typ_ATPase_HD_dom"/>
</dbReference>
<dbReference type="EMBL" id="CAEZVA010000002">
    <property type="protein sequence ID" value="CAB4607145.1"/>
    <property type="molecule type" value="Genomic_DNA"/>
</dbReference>
<dbReference type="InterPro" id="IPR027256">
    <property type="entry name" value="P-typ_ATPase_IB"/>
</dbReference>
<dbReference type="Pfam" id="PF00702">
    <property type="entry name" value="Hydrolase"/>
    <property type="match status" value="1"/>
</dbReference>
<dbReference type="PROSITE" id="PS00154">
    <property type="entry name" value="ATPASE_E1_E2"/>
    <property type="match status" value="1"/>
</dbReference>
<proteinExistence type="inferred from homology"/>
<dbReference type="InterPro" id="IPR017969">
    <property type="entry name" value="Heavy-metal-associated_CS"/>
</dbReference>
<dbReference type="InterPro" id="IPR001757">
    <property type="entry name" value="P_typ_ATPase"/>
</dbReference>
<feature type="domain" description="HMA" evidence="11">
    <location>
        <begin position="13"/>
        <end position="77"/>
    </location>
</feature>
<evidence type="ECO:0000313" key="12">
    <source>
        <dbReference type="EMBL" id="CAB4546899.1"/>
    </source>
</evidence>
<dbReference type="FunFam" id="3.30.70.100:FF:000005">
    <property type="entry name" value="Copper-exporting P-type ATPase A"/>
    <property type="match status" value="1"/>
</dbReference>
<dbReference type="GO" id="GO:0055070">
    <property type="term" value="P:copper ion homeostasis"/>
    <property type="evidence" value="ECO:0007669"/>
    <property type="project" value="TreeGrafter"/>
</dbReference>
<feature type="transmembrane region" description="Helical" evidence="10">
    <location>
        <begin position="401"/>
        <end position="423"/>
    </location>
</feature>
<evidence type="ECO:0000256" key="4">
    <source>
        <dbReference type="ARBA" id="ARBA00022723"/>
    </source>
</evidence>
<feature type="transmembrane region" description="Helical" evidence="10">
    <location>
        <begin position="724"/>
        <end position="741"/>
    </location>
</feature>
<evidence type="ECO:0000256" key="6">
    <source>
        <dbReference type="ARBA" id="ARBA00022840"/>
    </source>
</evidence>
<dbReference type="PANTHER" id="PTHR43520:SF8">
    <property type="entry name" value="P-TYPE CU(+) TRANSPORTER"/>
    <property type="match status" value="1"/>
</dbReference>
<evidence type="ECO:0000256" key="9">
    <source>
        <dbReference type="ARBA" id="ARBA00023136"/>
    </source>
</evidence>
<dbReference type="SUPFAM" id="SSF56784">
    <property type="entry name" value="HAD-like"/>
    <property type="match status" value="1"/>
</dbReference>
<dbReference type="NCBIfam" id="TIGR01525">
    <property type="entry name" value="ATPase-IB_hvy"/>
    <property type="match status" value="1"/>
</dbReference>
<keyword evidence="4" id="KW-0479">Metal-binding</keyword>
<dbReference type="SUPFAM" id="SSF81665">
    <property type="entry name" value="Calcium ATPase, transmembrane domain M"/>
    <property type="match status" value="1"/>
</dbReference>
<feature type="transmembrane region" description="Helical" evidence="10">
    <location>
        <begin position="150"/>
        <end position="170"/>
    </location>
</feature>
<dbReference type="Gene3D" id="3.40.1110.10">
    <property type="entry name" value="Calcium-transporting ATPase, cytoplasmic domain N"/>
    <property type="match status" value="1"/>
</dbReference>
<comment type="similarity">
    <text evidence="2">Belongs to the cation transport ATPase (P-type) (TC 3.A.3) family. Type IB subfamily.</text>
</comment>
<evidence type="ECO:0000259" key="11">
    <source>
        <dbReference type="PROSITE" id="PS50846"/>
    </source>
</evidence>
<dbReference type="SFLD" id="SFLDS00003">
    <property type="entry name" value="Haloacid_Dehalogenase"/>
    <property type="match status" value="1"/>
</dbReference>
<protein>
    <submittedName>
        <fullName evidence="13">Unannotated protein</fullName>
    </submittedName>
</protein>
<dbReference type="SFLD" id="SFLDG00002">
    <property type="entry name" value="C1.7:_P-type_atpase_like"/>
    <property type="match status" value="1"/>
</dbReference>
<dbReference type="GO" id="GO:0012505">
    <property type="term" value="C:endomembrane system"/>
    <property type="evidence" value="ECO:0007669"/>
    <property type="project" value="UniProtKB-SubCell"/>
</dbReference>
<dbReference type="Pfam" id="PF00122">
    <property type="entry name" value="E1-E2_ATPase"/>
    <property type="match status" value="1"/>
</dbReference>
<dbReference type="AlphaFoldDB" id="A0A6J6CR39"/>
<keyword evidence="5" id="KW-0547">Nucleotide-binding</keyword>
<dbReference type="InterPro" id="IPR023214">
    <property type="entry name" value="HAD_sf"/>
</dbReference>
<evidence type="ECO:0000256" key="3">
    <source>
        <dbReference type="ARBA" id="ARBA00022692"/>
    </source>
</evidence>
<evidence type="ECO:0000256" key="8">
    <source>
        <dbReference type="ARBA" id="ARBA00022989"/>
    </source>
</evidence>
<dbReference type="Gene3D" id="2.70.150.10">
    <property type="entry name" value="Calcium-transporting ATPase, cytoplasmic transduction domain A"/>
    <property type="match status" value="1"/>
</dbReference>
<accession>A0A6J6CR39</accession>
<evidence type="ECO:0000313" key="14">
    <source>
        <dbReference type="EMBL" id="CAB4607145.1"/>
    </source>
</evidence>
<evidence type="ECO:0000256" key="2">
    <source>
        <dbReference type="ARBA" id="ARBA00006024"/>
    </source>
</evidence>
<comment type="subcellular location">
    <subcellularLocation>
        <location evidence="1">Endomembrane system</location>
        <topology evidence="1">Multi-pass membrane protein</topology>
    </subcellularLocation>
</comment>
<evidence type="ECO:0000313" key="13">
    <source>
        <dbReference type="EMBL" id="CAB4553665.1"/>
    </source>
</evidence>
<dbReference type="EMBL" id="CAEZTE010000002">
    <property type="protein sequence ID" value="CAB4553665.1"/>
    <property type="molecule type" value="Genomic_DNA"/>
</dbReference>
<dbReference type="SUPFAM" id="SSF55008">
    <property type="entry name" value="HMA, heavy metal-associated domain"/>
    <property type="match status" value="1"/>
</dbReference>
<keyword evidence="8 10" id="KW-1133">Transmembrane helix</keyword>
<keyword evidence="6" id="KW-0067">ATP-binding</keyword>
<dbReference type="Gene3D" id="3.40.50.1000">
    <property type="entry name" value="HAD superfamily/HAD-like"/>
    <property type="match status" value="1"/>
</dbReference>
<dbReference type="PROSITE" id="PS01047">
    <property type="entry name" value="HMA_1"/>
    <property type="match status" value="1"/>
</dbReference>
<dbReference type="GO" id="GO:0043682">
    <property type="term" value="F:P-type divalent copper transporter activity"/>
    <property type="evidence" value="ECO:0007669"/>
    <property type="project" value="TreeGrafter"/>
</dbReference>
<dbReference type="PANTHER" id="PTHR43520">
    <property type="entry name" value="ATP7, ISOFORM B"/>
    <property type="match status" value="1"/>
</dbReference>
<evidence type="ECO:0000256" key="7">
    <source>
        <dbReference type="ARBA" id="ARBA00022967"/>
    </source>
</evidence>
<dbReference type="PRINTS" id="PR00943">
    <property type="entry name" value="CUATPASE"/>
</dbReference>
<dbReference type="InterPro" id="IPR059000">
    <property type="entry name" value="ATPase_P-type_domA"/>
</dbReference>
<dbReference type="GO" id="GO:0016887">
    <property type="term" value="F:ATP hydrolysis activity"/>
    <property type="evidence" value="ECO:0007669"/>
    <property type="project" value="InterPro"/>
</dbReference>
<dbReference type="InterPro" id="IPR023299">
    <property type="entry name" value="ATPase_P-typ_cyto_dom_N"/>
</dbReference>
<dbReference type="PRINTS" id="PR00119">
    <property type="entry name" value="CATATPASE"/>
</dbReference>
<keyword evidence="9 10" id="KW-0472">Membrane</keyword>
<feature type="transmembrane region" description="Helical" evidence="10">
    <location>
        <begin position="182"/>
        <end position="200"/>
    </location>
</feature>
<dbReference type="GO" id="GO:0005524">
    <property type="term" value="F:ATP binding"/>
    <property type="evidence" value="ECO:0007669"/>
    <property type="project" value="UniProtKB-KW"/>
</dbReference>
<dbReference type="InterPro" id="IPR018303">
    <property type="entry name" value="ATPase_P-typ_P_site"/>
</dbReference>
<dbReference type="GO" id="GO:0005507">
    <property type="term" value="F:copper ion binding"/>
    <property type="evidence" value="ECO:0007669"/>
    <property type="project" value="TreeGrafter"/>
</dbReference>
<gene>
    <name evidence="12" type="ORF">UFOPK1508_00122</name>
    <name evidence="13" type="ORF">UFOPK1599_00061</name>
    <name evidence="14" type="ORF">UFOPK1894_00056</name>
    <name evidence="15" type="ORF">UFOPK3883_00088</name>
</gene>
<dbReference type="InterPro" id="IPR023298">
    <property type="entry name" value="ATPase_P-typ_TM_dom_sf"/>
</dbReference>
<organism evidence="13">
    <name type="scientific">freshwater metagenome</name>
    <dbReference type="NCBI Taxonomy" id="449393"/>
    <lineage>
        <taxon>unclassified sequences</taxon>
        <taxon>metagenomes</taxon>
        <taxon>ecological metagenomes</taxon>
    </lineage>
</organism>
<dbReference type="InterPro" id="IPR036163">
    <property type="entry name" value="HMA_dom_sf"/>
</dbReference>
<dbReference type="SFLD" id="SFLDF00027">
    <property type="entry name" value="p-type_atpase"/>
    <property type="match status" value="1"/>
</dbReference>
<feature type="transmembrane region" description="Helical" evidence="10">
    <location>
        <begin position="747"/>
        <end position="765"/>
    </location>
</feature>